<feature type="transmembrane region" description="Helical" evidence="1">
    <location>
        <begin position="270"/>
        <end position="293"/>
    </location>
</feature>
<dbReference type="PANTHER" id="PTHR36840:SF1">
    <property type="entry name" value="BLL5714 PROTEIN"/>
    <property type="match status" value="1"/>
</dbReference>
<evidence type="ECO:0000313" key="2">
    <source>
        <dbReference type="EMBL" id="GIJ30911.1"/>
    </source>
</evidence>
<keyword evidence="1" id="KW-1133">Transmembrane helix</keyword>
<dbReference type="Proteomes" id="UP000607311">
    <property type="component" value="Unassembled WGS sequence"/>
</dbReference>
<dbReference type="Pfam" id="PF06772">
    <property type="entry name" value="LtrA"/>
    <property type="match status" value="1"/>
</dbReference>
<feature type="transmembrane region" description="Helical" evidence="1">
    <location>
        <begin position="313"/>
        <end position="331"/>
    </location>
</feature>
<name>A0A9W5UMX5_9ACTN</name>
<reference evidence="2" key="1">
    <citation type="submission" date="2021-01" db="EMBL/GenBank/DDBJ databases">
        <title>Whole genome shotgun sequence of Verrucosispora sediminis NBRC 107745.</title>
        <authorList>
            <person name="Komaki H."/>
            <person name="Tamura T."/>
        </authorList>
    </citation>
    <scope>NUCLEOTIDE SEQUENCE</scope>
    <source>
        <strain evidence="2">NBRC 107745</strain>
    </source>
</reference>
<feature type="transmembrane region" description="Helical" evidence="1">
    <location>
        <begin position="21"/>
        <end position="41"/>
    </location>
</feature>
<feature type="transmembrane region" description="Helical" evidence="1">
    <location>
        <begin position="338"/>
        <end position="357"/>
    </location>
</feature>
<feature type="transmembrane region" description="Helical" evidence="1">
    <location>
        <begin position="110"/>
        <end position="129"/>
    </location>
</feature>
<feature type="transmembrane region" description="Helical" evidence="1">
    <location>
        <begin position="47"/>
        <end position="66"/>
    </location>
</feature>
<proteinExistence type="predicted"/>
<feature type="transmembrane region" description="Helical" evidence="1">
    <location>
        <begin position="229"/>
        <end position="249"/>
    </location>
</feature>
<protein>
    <submittedName>
        <fullName evidence="2">Low temperature requirement protein A</fullName>
    </submittedName>
</protein>
<feature type="transmembrane region" description="Helical" evidence="1">
    <location>
        <begin position="141"/>
        <end position="161"/>
    </location>
</feature>
<evidence type="ECO:0000313" key="3">
    <source>
        <dbReference type="Proteomes" id="UP000607311"/>
    </source>
</evidence>
<gene>
    <name evidence="2" type="ORF">Vse01_00590</name>
</gene>
<feature type="transmembrane region" description="Helical" evidence="1">
    <location>
        <begin position="204"/>
        <end position="223"/>
    </location>
</feature>
<keyword evidence="1" id="KW-0812">Transmembrane</keyword>
<dbReference type="EMBL" id="BOPD01000002">
    <property type="protein sequence ID" value="GIJ30911.1"/>
    <property type="molecule type" value="Genomic_DNA"/>
</dbReference>
<dbReference type="PANTHER" id="PTHR36840">
    <property type="entry name" value="BLL5714 PROTEIN"/>
    <property type="match status" value="1"/>
</dbReference>
<comment type="caution">
    <text evidence="2">The sequence shown here is derived from an EMBL/GenBank/DDBJ whole genome shotgun (WGS) entry which is preliminary data.</text>
</comment>
<keyword evidence="3" id="KW-1185">Reference proteome</keyword>
<evidence type="ECO:0000256" key="1">
    <source>
        <dbReference type="SAM" id="Phobius"/>
    </source>
</evidence>
<keyword evidence="1" id="KW-0472">Membrane</keyword>
<dbReference type="InterPro" id="IPR010640">
    <property type="entry name" value="Low_temperature_requirement_A"/>
</dbReference>
<feature type="transmembrane region" description="Helical" evidence="1">
    <location>
        <begin position="167"/>
        <end position="184"/>
    </location>
</feature>
<feature type="transmembrane region" description="Helical" evidence="1">
    <location>
        <begin position="78"/>
        <end position="98"/>
    </location>
</feature>
<dbReference type="OrthoDB" id="7698234at2"/>
<accession>A0A9W5UMX5</accession>
<sequence length="409" mass="43954">MGRFLRGRVETTTEMHRTTRYEIFFDLVFVFALTRITAYMAGRSSPLTLLQGLVVLLLLWISWLIYAWLGNQARADIGLIRAGTTAVMGPIFLIAVVIPNVWEPNPGPRLILVLSYLVVRAVHLVLYRRAAEGDRRLHRTLRIYTVTTALSWIPLVLGAVFGGNAQLLLWTAAVAVDFAGGLVASRISGWPLRSSEYFIERHTLVVIIALGETLISVGAGIGSEMISGPTMLAALLTLVVTVCLFRLYMLNSVAAGEALMAERGPRRDRLAANAYSGGHFALVTGTIYLALGVHEVIAPLAHHRPWHAAESGLAWISAVALFGGVALYLAGEVLFRGLSVRSVSPAQLLAPAVALALLPAGRYLPGLVALGLLATFLVVLVGYERVFGAGRAAHPSGSEAEVGPSADHR</sequence>
<dbReference type="RefSeq" id="WP_093402118.1">
    <property type="nucleotide sequence ID" value="NZ_BOPD01000002.1"/>
</dbReference>
<dbReference type="AlphaFoldDB" id="A0A9W5UMX5"/>
<organism evidence="2 3">
    <name type="scientific">Micromonospora sediminimaris</name>
    <dbReference type="NCBI Taxonomy" id="547162"/>
    <lineage>
        <taxon>Bacteria</taxon>
        <taxon>Bacillati</taxon>
        <taxon>Actinomycetota</taxon>
        <taxon>Actinomycetes</taxon>
        <taxon>Micromonosporales</taxon>
        <taxon>Micromonosporaceae</taxon>
        <taxon>Micromonospora</taxon>
    </lineage>
</organism>
<feature type="transmembrane region" description="Helical" evidence="1">
    <location>
        <begin position="363"/>
        <end position="383"/>
    </location>
</feature>